<keyword evidence="2" id="KW-1003">Cell membrane</keyword>
<evidence type="ECO:0000313" key="4">
    <source>
        <dbReference type="EMBL" id="MEQ3361991.1"/>
    </source>
</evidence>
<evidence type="ECO:0000313" key="5">
    <source>
        <dbReference type="Proteomes" id="UP001487305"/>
    </source>
</evidence>
<dbReference type="PIRSF" id="PIRSF016661">
    <property type="entry name" value="BioY"/>
    <property type="match status" value="1"/>
</dbReference>
<dbReference type="RefSeq" id="WP_349227145.1">
    <property type="nucleotide sequence ID" value="NZ_JBBNOP010000002.1"/>
</dbReference>
<feature type="transmembrane region" description="Helical" evidence="3">
    <location>
        <begin position="12"/>
        <end position="33"/>
    </location>
</feature>
<reference evidence="4 5" key="1">
    <citation type="submission" date="2024-04" db="EMBL/GenBank/DDBJ databases">
        <title>Human intestinal bacterial collection.</title>
        <authorList>
            <person name="Pauvert C."/>
            <person name="Hitch T.C.A."/>
            <person name="Clavel T."/>
        </authorList>
    </citation>
    <scope>NUCLEOTIDE SEQUENCE [LARGE SCALE GENOMIC DNA]</scope>
    <source>
        <strain evidence="4 5">CLA-KB-H42</strain>
    </source>
</reference>
<evidence type="ECO:0000256" key="2">
    <source>
        <dbReference type="PIRNR" id="PIRNR016661"/>
    </source>
</evidence>
<comment type="subcellular location">
    <subcellularLocation>
        <location evidence="2">Cell membrane</location>
        <topology evidence="2">Multi-pass membrane protein</topology>
    </subcellularLocation>
</comment>
<proteinExistence type="inferred from homology"/>
<evidence type="ECO:0000256" key="1">
    <source>
        <dbReference type="ARBA" id="ARBA00010692"/>
    </source>
</evidence>
<keyword evidence="3" id="KW-1133">Transmembrane helix</keyword>
<feature type="transmembrane region" description="Helical" evidence="3">
    <location>
        <begin position="39"/>
        <end position="56"/>
    </location>
</feature>
<sequence>MVELHTKKKTATRARSLAFCGLTIALMAVSAWISVPLGPVPFTLQTFVMVFALIVLTPGQCLASIGCYLIIGAIGIPVFSSMRGGLGVVLGPTGGFLWGFFIGAVVALAVMRILEGSARKEQSASSARLDPQTGARVRRSRELAASFVGAFLFVVVMYLCGWVQLMAISGMGPAAAFVTAVAPFIVVDLVKTIVGVLTARAVKRAIR</sequence>
<organism evidence="4 5">
    <name type="scientific">Raoultibacter massiliensis</name>
    <dbReference type="NCBI Taxonomy" id="1852371"/>
    <lineage>
        <taxon>Bacteria</taxon>
        <taxon>Bacillati</taxon>
        <taxon>Actinomycetota</taxon>
        <taxon>Coriobacteriia</taxon>
        <taxon>Eggerthellales</taxon>
        <taxon>Eggerthellaceae</taxon>
        <taxon>Raoultibacter</taxon>
    </lineage>
</organism>
<name>A0ABV1JA78_9ACTN</name>
<dbReference type="PANTHER" id="PTHR34295">
    <property type="entry name" value="BIOTIN TRANSPORTER BIOY"/>
    <property type="match status" value="1"/>
</dbReference>
<accession>A0ABV1JA78</accession>
<keyword evidence="2" id="KW-0813">Transport</keyword>
<keyword evidence="5" id="KW-1185">Reference proteome</keyword>
<dbReference type="EMBL" id="JBBNOP010000002">
    <property type="protein sequence ID" value="MEQ3361991.1"/>
    <property type="molecule type" value="Genomic_DNA"/>
</dbReference>
<evidence type="ECO:0000256" key="3">
    <source>
        <dbReference type="SAM" id="Phobius"/>
    </source>
</evidence>
<keyword evidence="2 3" id="KW-0472">Membrane</keyword>
<comment type="caution">
    <text evidence="4">The sequence shown here is derived from an EMBL/GenBank/DDBJ whole genome shotgun (WGS) entry which is preliminary data.</text>
</comment>
<comment type="similarity">
    <text evidence="1 2">Belongs to the BioY family.</text>
</comment>
<dbReference type="PANTHER" id="PTHR34295:SF1">
    <property type="entry name" value="BIOTIN TRANSPORTER BIOY"/>
    <property type="match status" value="1"/>
</dbReference>
<dbReference type="Proteomes" id="UP001487305">
    <property type="component" value="Unassembled WGS sequence"/>
</dbReference>
<keyword evidence="3" id="KW-0812">Transmembrane</keyword>
<dbReference type="InterPro" id="IPR003784">
    <property type="entry name" value="BioY"/>
</dbReference>
<dbReference type="Pfam" id="PF02632">
    <property type="entry name" value="BioY"/>
    <property type="match status" value="1"/>
</dbReference>
<protein>
    <recommendedName>
        <fullName evidence="2">Biotin transporter</fullName>
    </recommendedName>
</protein>
<feature type="transmembrane region" description="Helical" evidence="3">
    <location>
        <begin position="174"/>
        <end position="197"/>
    </location>
</feature>
<feature type="transmembrane region" description="Helical" evidence="3">
    <location>
        <begin position="96"/>
        <end position="114"/>
    </location>
</feature>
<dbReference type="Gene3D" id="1.10.1760.20">
    <property type="match status" value="1"/>
</dbReference>
<feature type="transmembrane region" description="Helical" evidence="3">
    <location>
        <begin position="143"/>
        <end position="168"/>
    </location>
</feature>
<gene>
    <name evidence="4" type="ORF">AAA083_03255</name>
</gene>